<feature type="coiled-coil region" evidence="1">
    <location>
        <begin position="460"/>
        <end position="494"/>
    </location>
</feature>
<feature type="domain" description="DUF7869" evidence="2">
    <location>
        <begin position="539"/>
        <end position="679"/>
    </location>
</feature>
<evidence type="ECO:0000256" key="1">
    <source>
        <dbReference type="SAM" id="Coils"/>
    </source>
</evidence>
<evidence type="ECO:0000259" key="2">
    <source>
        <dbReference type="Pfam" id="PF25273"/>
    </source>
</evidence>
<evidence type="ECO:0000313" key="4">
    <source>
        <dbReference type="Proteomes" id="UP000663880"/>
    </source>
</evidence>
<dbReference type="Pfam" id="PF25273">
    <property type="entry name" value="DUF7869"/>
    <property type="match status" value="1"/>
</dbReference>
<accession>A0A821W7S9</accession>
<reference evidence="3" key="1">
    <citation type="submission" date="2021-02" db="EMBL/GenBank/DDBJ databases">
        <authorList>
            <person name="Steward A R."/>
        </authorList>
    </citation>
    <scope>NUCLEOTIDE SEQUENCE</scope>
</reference>
<keyword evidence="4" id="KW-1185">Reference proteome</keyword>
<proteinExistence type="predicted"/>
<dbReference type="InterPro" id="IPR057191">
    <property type="entry name" value="DUF7869"/>
</dbReference>
<dbReference type="AlphaFoldDB" id="A0A821W7S9"/>
<dbReference type="PANTHER" id="PTHR10773:SF19">
    <property type="match status" value="1"/>
</dbReference>
<dbReference type="EMBL" id="CAJOBZ010000053">
    <property type="protein sequence ID" value="CAF4919778.1"/>
    <property type="molecule type" value="Genomic_DNA"/>
</dbReference>
<comment type="caution">
    <text evidence="3">The sequence shown here is derived from an EMBL/GenBank/DDBJ whole genome shotgun (WGS) entry which is preliminary data.</text>
</comment>
<keyword evidence="1" id="KW-0175">Coiled coil</keyword>
<dbReference type="Proteomes" id="UP000663880">
    <property type="component" value="Unassembled WGS sequence"/>
</dbReference>
<organism evidence="3 4">
    <name type="scientific">Pieris macdunnoughi</name>
    <dbReference type="NCBI Taxonomy" id="345717"/>
    <lineage>
        <taxon>Eukaryota</taxon>
        <taxon>Metazoa</taxon>
        <taxon>Ecdysozoa</taxon>
        <taxon>Arthropoda</taxon>
        <taxon>Hexapoda</taxon>
        <taxon>Insecta</taxon>
        <taxon>Pterygota</taxon>
        <taxon>Neoptera</taxon>
        <taxon>Endopterygota</taxon>
        <taxon>Lepidoptera</taxon>
        <taxon>Glossata</taxon>
        <taxon>Ditrysia</taxon>
        <taxon>Papilionoidea</taxon>
        <taxon>Pieridae</taxon>
        <taxon>Pierinae</taxon>
        <taxon>Pieris</taxon>
    </lineage>
</organism>
<gene>
    <name evidence="3" type="ORF">PMACD_LOCUS12913</name>
</gene>
<dbReference type="PANTHER" id="PTHR10773">
    <property type="entry name" value="DNA-DIRECTED RNA POLYMERASES I, II, AND III SUBUNIT RPABC2"/>
    <property type="match status" value="1"/>
</dbReference>
<dbReference type="OrthoDB" id="6917695at2759"/>
<name>A0A821W7S9_9NEOP</name>
<protein>
    <recommendedName>
        <fullName evidence="2">DUF7869 domain-containing protein</fullName>
    </recommendedName>
</protein>
<evidence type="ECO:0000313" key="3">
    <source>
        <dbReference type="EMBL" id="CAF4919778.1"/>
    </source>
</evidence>
<sequence length="808" mass="93900">MKRLRAARLNAIMDNIGEIIHPEPEKCPQGLPNKHYSDDDEFEIAVDFSPDVSEYIPSPYQHRLSRSPSSFGGDSDYLTAAIENITRTPSTVSNVSSVFKQIDFVASPSIIYEAAKLTGTPTSLTNTNTTASPSSIENEDFTDLVGLDTTLQPENNSDSILTVTTTTLDDGDNTITAICQSPDINSRPETSAASVDEVSSSFSTNKQKLLTRKRIRSEQEHQDVKSKKLKNSGESYMGCRSKKIYEKKKITRGCKCAKKCEEKFTLSQREDIMQQYYRLGDHERQWQFIVSYTTVEKVKRIKLDRKNNRTQTVKYYFDLQKEKVQVCRTFFASTLCISNQIIHTALEKNNNSEGLQDLRGLHQNRPRKMRNDTEESIVDHINLFPAVEAHYVRKETNKKYLSELLNISKMYRLYKTWFIQESFDFPMATKRQYQTIFNTRFNYSFYKPKKDQCSKCALYRQADNATRETLQEKYDQHQRNKERVRQIKKEEKESCNRLQTTIAIFDLQKVLNIPQSAVGVFHYKRKYPIYNFTIFDATQRKGYCYVWHAQIAKRGAIEIGSCLWQFLNTEKQRGIKNLSFYSDGCAGQNKNRFIFALYMFAAIKLQINITHRFFETGHGQSEGDSMHSTIERELKNQVVYSPDQMYAIITNAKVNGEKYIIKEMLQSDFYDIKELLEDKHWGKDDKGKKIKWSKIMEINVTSSEPSILRFKYDFDTEYSKLNIERQQRSKRSARHASNTPNINNSPELKIVYTETLPIRKALHSDLISLCKSNDIPSYYHGFYESLKFNDEAEAPTDNCADEDYFFKY</sequence>